<comment type="domain">
    <text evidence="12">Contains an N-terminal zinc-binding domain, a central core domain that contains the primase activity, and a C-terminal DnaB-binding domain.</text>
</comment>
<dbReference type="Pfam" id="PF08275">
    <property type="entry name" value="DNAG_N"/>
    <property type="match status" value="1"/>
</dbReference>
<dbReference type="EC" id="2.7.7.101" evidence="12"/>
<keyword evidence="8 12" id="KW-0862">Zinc</keyword>
<evidence type="ECO:0000256" key="10">
    <source>
        <dbReference type="ARBA" id="ARBA00023125"/>
    </source>
</evidence>
<evidence type="ECO:0000256" key="2">
    <source>
        <dbReference type="ARBA" id="ARBA00022515"/>
    </source>
</evidence>
<evidence type="ECO:0000256" key="5">
    <source>
        <dbReference type="ARBA" id="ARBA00022705"/>
    </source>
</evidence>
<keyword evidence="2 12" id="KW-0639">Primosome</keyword>
<keyword evidence="1 12" id="KW-0240">DNA-directed RNA polymerase</keyword>
<name>A0ABN7K2Z5_9BACT</name>
<keyword evidence="7 12" id="KW-0863">Zinc-finger</keyword>
<dbReference type="InterPro" id="IPR002694">
    <property type="entry name" value="Znf_CHC2"/>
</dbReference>
<evidence type="ECO:0000256" key="12">
    <source>
        <dbReference type="HAMAP-Rule" id="MF_00974"/>
    </source>
</evidence>
<evidence type="ECO:0000256" key="1">
    <source>
        <dbReference type="ARBA" id="ARBA00022478"/>
    </source>
</evidence>
<dbReference type="SUPFAM" id="SSF57783">
    <property type="entry name" value="Zinc beta-ribbon"/>
    <property type="match status" value="1"/>
</dbReference>
<dbReference type="Gene3D" id="3.40.1360.10">
    <property type="match status" value="1"/>
</dbReference>
<feature type="zinc finger region" description="CHC2-type" evidence="12">
    <location>
        <begin position="37"/>
        <end position="61"/>
    </location>
</feature>
<dbReference type="Gene3D" id="3.90.980.10">
    <property type="entry name" value="DNA primase, catalytic core, N-terminal domain"/>
    <property type="match status" value="1"/>
</dbReference>
<gene>
    <name evidence="12 15" type="primary">dnaG</name>
    <name evidence="15" type="ORF">LMG7974_00115</name>
</gene>
<dbReference type="Proteomes" id="UP000789803">
    <property type="component" value="Unassembled WGS sequence"/>
</dbReference>
<comment type="function">
    <text evidence="12 13">RNA polymerase that catalyzes the synthesis of short RNA molecules used as primers for DNA polymerase during DNA replication.</text>
</comment>
<reference evidence="15 16" key="1">
    <citation type="submission" date="2020-11" db="EMBL/GenBank/DDBJ databases">
        <authorList>
            <person name="Peeters C."/>
        </authorList>
    </citation>
    <scope>NUCLEOTIDE SEQUENCE [LARGE SCALE GENOMIC DNA]</scope>
    <source>
        <strain evidence="15 16">LMG 7974</strain>
    </source>
</reference>
<comment type="catalytic activity">
    <reaction evidence="12">
        <text>ssDNA + n NTP = ssDNA/pppN(pN)n-1 hybrid + (n-1) diphosphate.</text>
        <dbReference type="EC" id="2.7.7.101"/>
    </reaction>
</comment>
<accession>A0ABN7K2Z5</accession>
<proteinExistence type="inferred from homology"/>
<evidence type="ECO:0000256" key="8">
    <source>
        <dbReference type="ARBA" id="ARBA00022833"/>
    </source>
</evidence>
<evidence type="ECO:0000313" key="15">
    <source>
        <dbReference type="EMBL" id="CAD7286850.1"/>
    </source>
</evidence>
<evidence type="ECO:0000259" key="14">
    <source>
        <dbReference type="PROSITE" id="PS50880"/>
    </source>
</evidence>
<comment type="caution">
    <text evidence="15">The sequence shown here is derived from an EMBL/GenBank/DDBJ whole genome shotgun (WGS) entry which is preliminary data.</text>
</comment>
<dbReference type="PIRSF" id="PIRSF002811">
    <property type="entry name" value="DnaG"/>
    <property type="match status" value="1"/>
</dbReference>
<comment type="cofactor">
    <cofactor evidence="12 13">
        <name>Zn(2+)</name>
        <dbReference type="ChEBI" id="CHEBI:29105"/>
    </cofactor>
    <text evidence="12 13">Binds 1 zinc ion per monomer.</text>
</comment>
<protein>
    <recommendedName>
        <fullName evidence="12 13">DNA primase</fullName>
        <ecNumber evidence="12">2.7.7.101</ecNumber>
    </recommendedName>
</protein>
<feature type="domain" description="Toprim" evidence="14">
    <location>
        <begin position="245"/>
        <end position="326"/>
    </location>
</feature>
<evidence type="ECO:0000256" key="9">
    <source>
        <dbReference type="ARBA" id="ARBA00022842"/>
    </source>
</evidence>
<dbReference type="InterPro" id="IPR037068">
    <property type="entry name" value="DNA_primase_core_N_sf"/>
</dbReference>
<dbReference type="CDD" id="cd03364">
    <property type="entry name" value="TOPRIM_DnaG_primases"/>
    <property type="match status" value="1"/>
</dbReference>
<dbReference type="Gene3D" id="3.90.580.10">
    <property type="entry name" value="Zinc finger, CHC2-type domain"/>
    <property type="match status" value="1"/>
</dbReference>
<dbReference type="InterPro" id="IPR006295">
    <property type="entry name" value="DNA_primase_DnaG"/>
</dbReference>
<dbReference type="PROSITE" id="PS50880">
    <property type="entry name" value="TOPRIM"/>
    <property type="match status" value="1"/>
</dbReference>
<dbReference type="NCBIfam" id="TIGR01391">
    <property type="entry name" value="dnaG"/>
    <property type="match status" value="1"/>
</dbReference>
<dbReference type="SMART" id="SM00493">
    <property type="entry name" value="TOPRIM"/>
    <property type="match status" value="1"/>
</dbReference>
<keyword evidence="5 12" id="KW-0235">DNA replication</keyword>
<dbReference type="InterPro" id="IPR036977">
    <property type="entry name" value="DNA_primase_Znf_CHC2"/>
</dbReference>
<comment type="subunit">
    <text evidence="12">Monomer. Interacts with DnaB.</text>
</comment>
<evidence type="ECO:0000256" key="6">
    <source>
        <dbReference type="ARBA" id="ARBA00022723"/>
    </source>
</evidence>
<keyword evidence="9" id="KW-0460">Magnesium</keyword>
<dbReference type="PANTHER" id="PTHR30313:SF2">
    <property type="entry name" value="DNA PRIMASE"/>
    <property type="match status" value="1"/>
</dbReference>
<dbReference type="GO" id="GO:0016779">
    <property type="term" value="F:nucleotidyltransferase activity"/>
    <property type="evidence" value="ECO:0007669"/>
    <property type="project" value="UniProtKB-KW"/>
</dbReference>
<evidence type="ECO:0000256" key="13">
    <source>
        <dbReference type="PIRNR" id="PIRNR002811"/>
    </source>
</evidence>
<dbReference type="HAMAP" id="MF_00974">
    <property type="entry name" value="DNA_primase_DnaG"/>
    <property type="match status" value="1"/>
</dbReference>
<dbReference type="Pfam" id="PF13662">
    <property type="entry name" value="Toprim_4"/>
    <property type="match status" value="1"/>
</dbReference>
<dbReference type="InterPro" id="IPR050219">
    <property type="entry name" value="DnaG_primase"/>
</dbReference>
<dbReference type="RefSeq" id="WP_229931940.1">
    <property type="nucleotide sequence ID" value="NZ_CAJHOF010000001.1"/>
</dbReference>
<evidence type="ECO:0000256" key="11">
    <source>
        <dbReference type="ARBA" id="ARBA00023163"/>
    </source>
</evidence>
<dbReference type="EMBL" id="CAJHOF010000001">
    <property type="protein sequence ID" value="CAD7286850.1"/>
    <property type="molecule type" value="Genomic_DNA"/>
</dbReference>
<keyword evidence="11 12" id="KW-0804">Transcription</keyword>
<evidence type="ECO:0000256" key="3">
    <source>
        <dbReference type="ARBA" id="ARBA00022679"/>
    </source>
</evidence>
<comment type="similarity">
    <text evidence="12 13">Belongs to the DnaG primase family.</text>
</comment>
<dbReference type="InterPro" id="IPR013264">
    <property type="entry name" value="DNAG_N"/>
</dbReference>
<keyword evidence="6 12" id="KW-0479">Metal-binding</keyword>
<keyword evidence="3 12" id="KW-0808">Transferase</keyword>
<keyword evidence="10 12" id="KW-0238">DNA-binding</keyword>
<dbReference type="SMART" id="SM00400">
    <property type="entry name" value="ZnF_CHCC"/>
    <property type="match status" value="1"/>
</dbReference>
<dbReference type="PANTHER" id="PTHR30313">
    <property type="entry name" value="DNA PRIMASE"/>
    <property type="match status" value="1"/>
</dbReference>
<dbReference type="SUPFAM" id="SSF56731">
    <property type="entry name" value="DNA primase core"/>
    <property type="match status" value="1"/>
</dbReference>
<evidence type="ECO:0000256" key="4">
    <source>
        <dbReference type="ARBA" id="ARBA00022695"/>
    </source>
</evidence>
<dbReference type="InterPro" id="IPR006171">
    <property type="entry name" value="TOPRIM_dom"/>
</dbReference>
<dbReference type="Pfam" id="PF01807">
    <property type="entry name" value="Zn_ribbon_DnaG"/>
    <property type="match status" value="1"/>
</dbReference>
<dbReference type="InterPro" id="IPR030846">
    <property type="entry name" value="DnaG_bac"/>
</dbReference>
<keyword evidence="16" id="KW-1185">Reference proteome</keyword>
<dbReference type="InterPro" id="IPR034151">
    <property type="entry name" value="TOPRIM_DnaG_bac"/>
</dbReference>
<sequence length="545" mass="62117">MIEQKSIDRLLEQTDIVDVISNYVQIKKSGSNYKCLCPFHDDKTPSMSISPSKQIYHCFSCKAGGNAIKFIMEFEKITYPEAIEKLASLQNFTLSYTQNHQNFKENKQILENLNAFYRSRLPQNQEAMSYLFSRGFTPQLIQNFEIGYAPDSQATIRALQNDKIEPKEALEVGVVKQNEKGIYASFIHRITFPIYSHTSRLVGFGGRTITGHEAKYVNSPQSEIFDKSKLLYGYHLAKKSIAKKRQIIIVEGYLDVIMLHKAGFDNAVAVLGTALTQKHLPLLKRDDISVVLCFDGDDAGINAATKSSHLLALNNIDASVVIIQGGADPADMVMQGRIEYLDELFKNGVEIGEFYIRQIAKKYDLTRPLQKQKCLDEILNFTNNLSTVISSSYIPLVSRLIGYNVKSLGGKIENTTAINKTNNKIYENFKKEIKNSKDILEISILKTFKSKKYTEILSEIDDAKFFKFHCDIYMDLKNNSDMIELEFYENIKEISSEDDAKNAVRLIKLKYYENKKNELKASQDADIFDKMTKINQIILKLKSKT</sequence>
<evidence type="ECO:0000256" key="7">
    <source>
        <dbReference type="ARBA" id="ARBA00022771"/>
    </source>
</evidence>
<evidence type="ECO:0000313" key="16">
    <source>
        <dbReference type="Proteomes" id="UP000789803"/>
    </source>
</evidence>
<keyword evidence="4 12" id="KW-0548">Nucleotidyltransferase</keyword>
<organism evidence="15 16">
    <name type="scientific">Campylobacter majalis</name>
    <dbReference type="NCBI Taxonomy" id="2790656"/>
    <lineage>
        <taxon>Bacteria</taxon>
        <taxon>Pseudomonadati</taxon>
        <taxon>Campylobacterota</taxon>
        <taxon>Epsilonproteobacteria</taxon>
        <taxon>Campylobacterales</taxon>
        <taxon>Campylobacteraceae</taxon>
        <taxon>Campylobacter</taxon>
    </lineage>
</organism>